<dbReference type="EMBL" id="CABFNP030000582">
    <property type="protein sequence ID" value="CAI6045141.1"/>
    <property type="molecule type" value="Genomic_DNA"/>
</dbReference>
<proteinExistence type="predicted"/>
<dbReference type="PANTHER" id="PTHR21310:SF58">
    <property type="entry name" value="AMINOGLYCOSIDE PHOSPHOTRANSFERASE DOMAIN-CONTAINING PROTEIN"/>
    <property type="match status" value="1"/>
</dbReference>
<reference evidence="2" key="1">
    <citation type="submission" date="2023-01" db="EMBL/GenBank/DDBJ databases">
        <authorList>
            <person name="Piombo E."/>
        </authorList>
    </citation>
    <scope>NUCLEOTIDE SEQUENCE</scope>
</reference>
<protein>
    <recommendedName>
        <fullName evidence="1">Aminoglycoside phosphotransferase domain-containing protein</fullName>
    </recommendedName>
</protein>
<accession>A0AA35LRF4</accession>
<keyword evidence="3" id="KW-1185">Reference proteome</keyword>
<dbReference type="CDD" id="cd05120">
    <property type="entry name" value="APH_ChoK_like"/>
    <property type="match status" value="1"/>
</dbReference>
<name>A0AA35LRF4_9HYPO</name>
<organism evidence="2 3">
    <name type="scientific">Clonostachys chloroleuca</name>
    <dbReference type="NCBI Taxonomy" id="1926264"/>
    <lineage>
        <taxon>Eukaryota</taxon>
        <taxon>Fungi</taxon>
        <taxon>Dikarya</taxon>
        <taxon>Ascomycota</taxon>
        <taxon>Pezizomycotina</taxon>
        <taxon>Sordariomycetes</taxon>
        <taxon>Hypocreomycetidae</taxon>
        <taxon>Hypocreales</taxon>
        <taxon>Bionectriaceae</taxon>
        <taxon>Clonostachys</taxon>
    </lineage>
</organism>
<dbReference type="InterPro" id="IPR011009">
    <property type="entry name" value="Kinase-like_dom_sf"/>
</dbReference>
<gene>
    <name evidence="2" type="ORF">CCHLO57077_00012945</name>
</gene>
<dbReference type="PANTHER" id="PTHR21310">
    <property type="entry name" value="AMINOGLYCOSIDE PHOSPHOTRANSFERASE-RELATED-RELATED"/>
    <property type="match status" value="1"/>
</dbReference>
<dbReference type="AlphaFoldDB" id="A0AA35LRF4"/>
<sequence>MADEATNNVGRALEAIKIARLEHPDDMLLECFLQDAPEPQEAAYYLLQQSYIEGNRYDFTPFLSDWKELIGSFVFEDPPRELADSNIIADVNMRDGGKCCITGRDGSFFDPLVVAPILPMKRSIKASLHELLTVFVGQDGSRDIISAKAITCRDRWLVRKSAARASSQGYFRFTWIKDLEVSCPSIYILEFSLMKKQYYTTVNNIGGPTWPSILDMMAPVRRCRLSDHSSSGIELPDICSLQVLTRFAKAIRWAFVAREIAGKLARPTHRRPSSKFFYRISDNVAMTLAKAWRLMPARLRTRAYRGLRVLGGRLYGPTCSSSVQQLPFGLYLKTLCGDHHQGLANEYGALQLVREHTQVPVPCPLDLVSDHTTSYMLTSQISGHRLGMCLDALSDNELCDLVCDLREYLRELRAIPKEILPNYAITNAIGNACYDYRIIASMNQEGERNRVFAGPFPTEEDFNKILEVASLPNLSHRSGHNITFTHGDLNMRNILVSNGRLSGIVDWENSGWFPEYWDYTKAYYGTKIRRRWLRAVDEVFEDFGDFQKELAIEEKLWEYCY</sequence>
<dbReference type="InterPro" id="IPR051678">
    <property type="entry name" value="AGP_Transferase"/>
</dbReference>
<dbReference type="Pfam" id="PF01636">
    <property type="entry name" value="APH"/>
    <property type="match status" value="1"/>
</dbReference>
<dbReference type="Proteomes" id="UP001160390">
    <property type="component" value="Unassembled WGS sequence"/>
</dbReference>
<feature type="domain" description="Aminoglycoside phosphotransferase" evidence="1">
    <location>
        <begin position="340"/>
        <end position="537"/>
    </location>
</feature>
<dbReference type="InterPro" id="IPR002575">
    <property type="entry name" value="Aminoglycoside_PTrfase"/>
</dbReference>
<evidence type="ECO:0000313" key="3">
    <source>
        <dbReference type="Proteomes" id="UP001160390"/>
    </source>
</evidence>
<dbReference type="SUPFAM" id="SSF56112">
    <property type="entry name" value="Protein kinase-like (PK-like)"/>
    <property type="match status" value="1"/>
</dbReference>
<evidence type="ECO:0000259" key="1">
    <source>
        <dbReference type="Pfam" id="PF01636"/>
    </source>
</evidence>
<comment type="caution">
    <text evidence="2">The sequence shown here is derived from an EMBL/GenBank/DDBJ whole genome shotgun (WGS) entry which is preliminary data.</text>
</comment>
<evidence type="ECO:0000313" key="2">
    <source>
        <dbReference type="EMBL" id="CAI6045141.1"/>
    </source>
</evidence>
<dbReference type="Gene3D" id="3.90.1200.10">
    <property type="match status" value="1"/>
</dbReference>